<keyword evidence="1" id="KW-0560">Oxidoreductase</keyword>
<evidence type="ECO:0000313" key="6">
    <source>
        <dbReference type="Proteomes" id="UP000266634"/>
    </source>
</evidence>
<evidence type="ECO:0000313" key="4">
    <source>
        <dbReference type="EMBL" id="RIJ42282.1"/>
    </source>
</evidence>
<evidence type="ECO:0000259" key="2">
    <source>
        <dbReference type="PROSITE" id="PS51387"/>
    </source>
</evidence>
<gene>
    <name evidence="4" type="ORF">DZF93_07330</name>
    <name evidence="3" type="ORF">VO01_09800</name>
</gene>
<dbReference type="PROSITE" id="PS51387">
    <property type="entry name" value="FAD_PCMH"/>
    <property type="match status" value="1"/>
</dbReference>
<evidence type="ECO:0000313" key="3">
    <source>
        <dbReference type="EMBL" id="AJW79383.1"/>
    </source>
</evidence>
<dbReference type="GO" id="GO:0071949">
    <property type="term" value="F:FAD binding"/>
    <property type="evidence" value="ECO:0007669"/>
    <property type="project" value="InterPro"/>
</dbReference>
<dbReference type="EMBL" id="CP011043">
    <property type="protein sequence ID" value="AJW79383.1"/>
    <property type="molecule type" value="Genomic_DNA"/>
</dbReference>
<dbReference type="Pfam" id="PF01565">
    <property type="entry name" value="FAD_binding_4"/>
    <property type="match status" value="1"/>
</dbReference>
<dbReference type="InterPro" id="IPR016171">
    <property type="entry name" value="Vanillyl_alc_oxidase_C-sub2"/>
</dbReference>
<dbReference type="Gene3D" id="3.30.465.10">
    <property type="match status" value="1"/>
</dbReference>
<dbReference type="InterPro" id="IPR016167">
    <property type="entry name" value="FAD-bd_PCMH_sub1"/>
</dbReference>
<evidence type="ECO:0000256" key="1">
    <source>
        <dbReference type="ARBA" id="ARBA00023002"/>
    </source>
</evidence>
<feature type="domain" description="FAD-binding PCMH-type" evidence="2">
    <location>
        <begin position="18"/>
        <end position="181"/>
    </location>
</feature>
<dbReference type="InterPro" id="IPR036318">
    <property type="entry name" value="FAD-bd_PCMH-like_sf"/>
</dbReference>
<dbReference type="GO" id="GO:0080049">
    <property type="term" value="F:L-gulono-1,4-lactone dehydrogenase activity"/>
    <property type="evidence" value="ECO:0007669"/>
    <property type="project" value="TreeGrafter"/>
</dbReference>
<dbReference type="SUPFAM" id="SSF56176">
    <property type="entry name" value="FAD-binding/transporter-associated domain-like"/>
    <property type="match status" value="1"/>
</dbReference>
<dbReference type="GO" id="GO:0016020">
    <property type="term" value="C:membrane"/>
    <property type="evidence" value="ECO:0007669"/>
    <property type="project" value="InterPro"/>
</dbReference>
<sequence length="428" mass="46332">MTDTIEQGTAGTNWAGNYAYKADEVRTPTSVEELRDIVRDAPRIRVLGSRHSFNDIADSEVLVSLAELPADLVIDRDASTVTFSAGLAYGKLAELLGEEGLAIHNLASLPHISVGGAIATATHGSGIGNGNLGTAVAALEMITADGETVTYRRGDDDFDGVVVGLGALGVVTRVTLDVEPAYLVRQRVFEGLSWDAFDENLEDVFGGAYSVSVFTRFGEATDQVWLKSRVQLDVDGQPEDEVVVADYFGAPAATEERHPILGIDPVNSTSQLGVVGLWSDRLSHFKMGFTPSDGEEIQSEFHVPLDRAVEAVRALRGMGDRIRPILLVCELRAVAEDRLWLSPQFGQTTIGLHFTWKRDQAAVEAVLVELEAAIRPFGARPHWGKVFTATAADIAPLYPRSGDFLALAERLDPAGKFRNAWFERSLLG</sequence>
<dbReference type="Gene3D" id="3.30.70.2530">
    <property type="match status" value="1"/>
</dbReference>
<reference evidence="4 6" key="2">
    <citation type="submission" date="2018-08" db="EMBL/GenBank/DDBJ databases">
        <title>Genome Sequence of Clavibacter michiganensis Subspecies type strains, and the Atypical Peach-Colored Strains Isolated from Tomato.</title>
        <authorList>
            <person name="Osdaghi E."/>
            <person name="Portier P."/>
            <person name="Briand M."/>
            <person name="Jacques M.-A."/>
        </authorList>
    </citation>
    <scope>NUCLEOTIDE SEQUENCE [LARGE SCALE GENOMIC DNA]</scope>
    <source>
        <strain evidence="4 6">CFBP 6488</strain>
    </source>
</reference>
<dbReference type="PANTHER" id="PTHR43762:SF1">
    <property type="entry name" value="D-ARABINONO-1,4-LACTONE OXIDASE"/>
    <property type="match status" value="1"/>
</dbReference>
<dbReference type="InterPro" id="IPR010031">
    <property type="entry name" value="FAD_lactone_oxidase-like"/>
</dbReference>
<dbReference type="InterPro" id="IPR006094">
    <property type="entry name" value="Oxid_FAD_bind_N"/>
</dbReference>
<dbReference type="Gene3D" id="3.30.43.10">
    <property type="entry name" value="Uridine Diphospho-n-acetylenolpyruvylglucosamine Reductase, domain 2"/>
    <property type="match status" value="1"/>
</dbReference>
<dbReference type="Gene3D" id="3.30.70.2520">
    <property type="match status" value="1"/>
</dbReference>
<name>A0A0D5CIB3_9MICO</name>
<protein>
    <submittedName>
        <fullName evidence="3">FAD-binding protein</fullName>
    </submittedName>
</protein>
<dbReference type="PIRSF" id="PIRSF000136">
    <property type="entry name" value="LGO_GLO"/>
    <property type="match status" value="1"/>
</dbReference>
<dbReference type="Pfam" id="PF04030">
    <property type="entry name" value="ALO"/>
    <property type="match status" value="1"/>
</dbReference>
<dbReference type="EMBL" id="QWEA01000227">
    <property type="protein sequence ID" value="RIJ42282.1"/>
    <property type="molecule type" value="Genomic_DNA"/>
</dbReference>
<dbReference type="Gene3D" id="1.10.45.10">
    <property type="entry name" value="Vanillyl-alcohol Oxidase, Chain A, domain 4"/>
    <property type="match status" value="1"/>
</dbReference>
<organism evidence="3 5">
    <name type="scientific">Clavibacter michiganensis subsp. insidiosus</name>
    <dbReference type="NCBI Taxonomy" id="33014"/>
    <lineage>
        <taxon>Bacteria</taxon>
        <taxon>Bacillati</taxon>
        <taxon>Actinomycetota</taxon>
        <taxon>Actinomycetes</taxon>
        <taxon>Micrococcales</taxon>
        <taxon>Microbacteriaceae</taxon>
        <taxon>Clavibacter</taxon>
    </lineage>
</organism>
<dbReference type="InterPro" id="IPR016169">
    <property type="entry name" value="FAD-bd_PCMH_sub2"/>
</dbReference>
<dbReference type="GO" id="GO:0003885">
    <property type="term" value="F:D-arabinono-1,4-lactone oxidase activity"/>
    <property type="evidence" value="ECO:0007669"/>
    <property type="project" value="InterPro"/>
</dbReference>
<reference evidence="3 5" key="1">
    <citation type="journal article" date="2015" name="Genome Announc.">
        <title>Complete Genome Sequence of Clavibacter michiganensis subsp. insidiosus R1-1 Using PacBio Single-Molecule Real-Time Technology.</title>
        <authorList>
            <person name="Lu Y."/>
            <person name="Samac D.A."/>
            <person name="Glazebrook J."/>
            <person name="Ishimaru C.A."/>
        </authorList>
    </citation>
    <scope>NUCLEOTIDE SEQUENCE [LARGE SCALE GENOMIC DNA]</scope>
    <source>
        <strain evidence="3 5">R1-1</strain>
    </source>
</reference>
<dbReference type="RefSeq" id="WP_045528599.1">
    <property type="nucleotide sequence ID" value="NZ_CP011043.1"/>
</dbReference>
<dbReference type="PATRIC" id="fig|33014.5.peg.2025"/>
<dbReference type="PANTHER" id="PTHR43762">
    <property type="entry name" value="L-GULONOLACTONE OXIDASE"/>
    <property type="match status" value="1"/>
</dbReference>
<dbReference type="HOGENOM" id="CLU_003896_4_2_11"/>
<dbReference type="InterPro" id="IPR016166">
    <property type="entry name" value="FAD-bd_PCMH"/>
</dbReference>
<dbReference type="InterPro" id="IPR007173">
    <property type="entry name" value="ALO_C"/>
</dbReference>
<accession>A0A0D5CIB3</accession>
<dbReference type="OrthoDB" id="9800184at2"/>
<dbReference type="Proteomes" id="UP000266634">
    <property type="component" value="Unassembled WGS sequence"/>
</dbReference>
<dbReference type="KEGG" id="cmh:VO01_09800"/>
<dbReference type="Proteomes" id="UP000032604">
    <property type="component" value="Chromosome"/>
</dbReference>
<evidence type="ECO:0000313" key="5">
    <source>
        <dbReference type="Proteomes" id="UP000032604"/>
    </source>
</evidence>
<dbReference type="AlphaFoldDB" id="A0A0D5CIB3"/>
<proteinExistence type="predicted"/>